<keyword evidence="1" id="KW-1133">Transmembrane helix</keyword>
<keyword evidence="1" id="KW-0812">Transmembrane</keyword>
<name>X5MBI9_9HYPH</name>
<dbReference type="RefSeq" id="WP_052534218.1">
    <property type="nucleotide sequence ID" value="NZ_HG966617.1"/>
</dbReference>
<feature type="transmembrane region" description="Helical" evidence="1">
    <location>
        <begin position="97"/>
        <end position="116"/>
    </location>
</feature>
<evidence type="ECO:0000256" key="1">
    <source>
        <dbReference type="SAM" id="Phobius"/>
    </source>
</evidence>
<organism evidence="2 3">
    <name type="scientific">Candidatus Phaeomarinibacter ectocarpi</name>
    <dbReference type="NCBI Taxonomy" id="1458461"/>
    <lineage>
        <taxon>Bacteria</taxon>
        <taxon>Pseudomonadati</taxon>
        <taxon>Pseudomonadota</taxon>
        <taxon>Alphaproteobacteria</taxon>
        <taxon>Hyphomicrobiales</taxon>
        <taxon>Parvibaculaceae</taxon>
        <taxon>Candidatus Phaeomarinibacter</taxon>
    </lineage>
</organism>
<keyword evidence="3" id="KW-1185">Reference proteome</keyword>
<dbReference type="KEGG" id="pect:BN1012_Phect8"/>
<feature type="transmembrane region" description="Helical" evidence="1">
    <location>
        <begin position="122"/>
        <end position="145"/>
    </location>
</feature>
<feature type="transmembrane region" description="Helical" evidence="1">
    <location>
        <begin position="35"/>
        <end position="53"/>
    </location>
</feature>
<protein>
    <submittedName>
        <fullName evidence="2">Uncharacterized protein</fullName>
    </submittedName>
</protein>
<feature type="transmembrane region" description="Helical" evidence="1">
    <location>
        <begin position="152"/>
        <end position="175"/>
    </location>
</feature>
<sequence length="195" mass="21299">MRPPSDWNIEGAASGFVAFMRNFSGNRRTRMERHIAFAVSAFAPALALAAVLFEGRALAAWQIIVLMVLAVDLGGGVFVNATAAAKRWYHRAGARDWHHLVFVVLHIHPLLIAWAFPESGWMWAAFLYAATVGSTIMALACPLYLRRPVALTAAAFVLAIAPLVASTPLLLAWIAPFYVVKLLVAHIVHEEPYAA</sequence>
<dbReference type="Proteomes" id="UP000032160">
    <property type="component" value="Chromosome I"/>
</dbReference>
<dbReference type="HOGENOM" id="CLU_118070_0_0_5"/>
<keyword evidence="1" id="KW-0472">Membrane</keyword>
<dbReference type="PATRIC" id="fig|1458461.3.peg.8"/>
<dbReference type="AlphaFoldDB" id="X5MBI9"/>
<dbReference type="OrthoDB" id="1550909at2"/>
<gene>
    <name evidence="2" type="ORF">BN1012_Phect8</name>
</gene>
<dbReference type="STRING" id="1458461.BN1012_Phect8"/>
<proteinExistence type="predicted"/>
<evidence type="ECO:0000313" key="3">
    <source>
        <dbReference type="Proteomes" id="UP000032160"/>
    </source>
</evidence>
<feature type="transmembrane region" description="Helical" evidence="1">
    <location>
        <begin position="59"/>
        <end position="85"/>
    </location>
</feature>
<accession>X5MBI9</accession>
<evidence type="ECO:0000313" key="2">
    <source>
        <dbReference type="EMBL" id="CDO58222.1"/>
    </source>
</evidence>
<dbReference type="EMBL" id="HG966617">
    <property type="protein sequence ID" value="CDO58222.1"/>
    <property type="molecule type" value="Genomic_DNA"/>
</dbReference>
<reference evidence="2 3" key="1">
    <citation type="journal article" date="2014" name="Front. Genet.">
        <title>Genome and metabolic network of "Candidatus Phaeomarinobacter ectocarpi" Ec32, a new candidate genus of Alphaproteobacteria frequently associated with brown algae.</title>
        <authorList>
            <person name="Dittami S.M."/>
            <person name="Barbeyron T."/>
            <person name="Boyen C."/>
            <person name="Cambefort J."/>
            <person name="Collet G."/>
            <person name="Delage L."/>
            <person name="Gobet A."/>
            <person name="Groisillier A."/>
            <person name="Leblanc C."/>
            <person name="Michel G."/>
            <person name="Scornet D."/>
            <person name="Siegel A."/>
            <person name="Tapia J.E."/>
            <person name="Tonon T."/>
        </authorList>
    </citation>
    <scope>NUCLEOTIDE SEQUENCE [LARGE SCALE GENOMIC DNA]</scope>
    <source>
        <strain evidence="2 3">Ec32</strain>
    </source>
</reference>